<evidence type="ECO:0000256" key="1">
    <source>
        <dbReference type="SAM" id="Phobius"/>
    </source>
</evidence>
<sequence>MWSSPESSENLGTGKKTGEKKDFVCCCEQNFRFSDKIGTKSKEACQEWLQTGFLRKDPVFLQQRSFLSFACEMSPSVSRRICAVRPFGDIPGGGGLWLRVCPGLCIYILGMLPVGSCFPSLVRRMSSAFGTS</sequence>
<reference evidence="2 3" key="1">
    <citation type="submission" date="2014-06" db="EMBL/GenBank/DDBJ databases">
        <title>Draft genome sequence of iron oxidizing acidophile Leptospirillum ferriphilum DSM14647.</title>
        <authorList>
            <person name="Cardenas J.P."/>
            <person name="Lazcano M."/>
            <person name="Ossandon F.J."/>
            <person name="Corbett M."/>
            <person name="Holmes D.S."/>
            <person name="Watkin E."/>
        </authorList>
    </citation>
    <scope>NUCLEOTIDE SEQUENCE [LARGE SCALE GENOMIC DNA]</scope>
    <source>
        <strain evidence="2 3">DSM 14647</strain>
    </source>
</reference>
<dbReference type="AlphaFoldDB" id="A0A094WCD4"/>
<keyword evidence="1" id="KW-0472">Membrane</keyword>
<gene>
    <name evidence="2" type="ORF">LptCag_2647</name>
</gene>
<comment type="caution">
    <text evidence="2">The sequence shown here is derived from an EMBL/GenBank/DDBJ whole genome shotgun (WGS) entry which is preliminary data.</text>
</comment>
<organism evidence="2 3">
    <name type="scientific">Leptospirillum ferriphilum</name>
    <dbReference type="NCBI Taxonomy" id="178606"/>
    <lineage>
        <taxon>Bacteria</taxon>
        <taxon>Pseudomonadati</taxon>
        <taxon>Nitrospirota</taxon>
        <taxon>Nitrospiria</taxon>
        <taxon>Nitrospirales</taxon>
        <taxon>Nitrospiraceae</taxon>
        <taxon>Leptospirillum</taxon>
    </lineage>
</organism>
<name>A0A094WCD4_9BACT</name>
<feature type="transmembrane region" description="Helical" evidence="1">
    <location>
        <begin position="96"/>
        <end position="122"/>
    </location>
</feature>
<protein>
    <submittedName>
        <fullName evidence="2">Uncharacterized protein</fullName>
    </submittedName>
</protein>
<keyword evidence="1" id="KW-0812">Transmembrane</keyword>
<evidence type="ECO:0000313" key="2">
    <source>
        <dbReference type="EMBL" id="KGA95213.1"/>
    </source>
</evidence>
<dbReference type="EMBL" id="JPGK01000001">
    <property type="protein sequence ID" value="KGA95213.1"/>
    <property type="molecule type" value="Genomic_DNA"/>
</dbReference>
<accession>A0A094WCD4</accession>
<proteinExistence type="predicted"/>
<dbReference type="PATRIC" id="fig|178606.4.peg.427"/>
<keyword evidence="1" id="KW-1133">Transmembrane helix</keyword>
<evidence type="ECO:0000313" key="3">
    <source>
        <dbReference type="Proteomes" id="UP000029452"/>
    </source>
</evidence>
<dbReference type="Proteomes" id="UP000029452">
    <property type="component" value="Unassembled WGS sequence"/>
</dbReference>